<evidence type="ECO:0000313" key="6">
    <source>
        <dbReference type="Proteomes" id="UP000439314"/>
    </source>
</evidence>
<evidence type="ECO:0000313" key="3">
    <source>
        <dbReference type="EMBL" id="MRH01953.1"/>
    </source>
</evidence>
<reference evidence="4" key="2">
    <citation type="journal article" date="2020" name="Plant Dis.">
        <title>A Grain Rot of Rice in Iran Caused by a Xanthomonas Strain Closely Related to X. sacchari.</title>
        <authorList>
            <person name="Mirghasempour S.A."/>
            <person name="Huang S."/>
            <person name="Studholme D.J."/>
            <person name="Brady C.L."/>
        </authorList>
    </citation>
    <scope>NUCLEOTIDE SEQUENCE</scope>
    <source>
        <strain evidence="4">SAM114</strain>
    </source>
</reference>
<keyword evidence="2" id="KW-0732">Signal</keyword>
<keyword evidence="5" id="KW-1185">Reference proteome</keyword>
<evidence type="ECO:0000256" key="2">
    <source>
        <dbReference type="SAM" id="SignalP"/>
    </source>
</evidence>
<dbReference type="EMBL" id="WJPN01000016">
    <property type="protein sequence ID" value="MRH01953.1"/>
    <property type="molecule type" value="Genomic_DNA"/>
</dbReference>
<dbReference type="Proteomes" id="UP000439314">
    <property type="component" value="Unassembled WGS sequence"/>
</dbReference>
<evidence type="ECO:0000313" key="5">
    <source>
        <dbReference type="Proteomes" id="UP000437931"/>
    </source>
</evidence>
<accession>A0A6N7QC33</accession>
<dbReference type="Proteomes" id="UP000437931">
    <property type="component" value="Unassembled WGS sequence"/>
</dbReference>
<dbReference type="EMBL" id="WJPM01000016">
    <property type="protein sequence ID" value="MRH76285.1"/>
    <property type="molecule type" value="Genomic_DNA"/>
</dbReference>
<comment type="caution">
    <text evidence="3">The sequence shown here is derived from an EMBL/GenBank/DDBJ whole genome shotgun (WGS) entry which is preliminary data.</text>
</comment>
<organism evidence="3 6">
    <name type="scientific">Xanthomonas sontii</name>
    <dbReference type="NCBI Taxonomy" id="2650745"/>
    <lineage>
        <taxon>Bacteria</taxon>
        <taxon>Pseudomonadati</taxon>
        <taxon>Pseudomonadota</taxon>
        <taxon>Gammaproteobacteria</taxon>
        <taxon>Lysobacterales</taxon>
        <taxon>Lysobacteraceae</taxon>
        <taxon>Xanthomonas</taxon>
    </lineage>
</organism>
<gene>
    <name evidence="3" type="ORF">GIY21_16785</name>
    <name evidence="4" type="ORF">GIY22_16800</name>
</gene>
<evidence type="ECO:0000313" key="4">
    <source>
        <dbReference type="EMBL" id="MRH76285.1"/>
    </source>
</evidence>
<feature type="region of interest" description="Disordered" evidence="1">
    <location>
        <begin position="48"/>
        <end position="67"/>
    </location>
</feature>
<sequence>MRSSRPSRRPGNRVVWPAVPVLLLALSACSNGQSAAPAAVTAAAPAPAKQAPPAVSPPADAASTDPVQQLLQSSGVQCEDGKTARNCTAGNLDAGDYYDVELTADCGAQGFFAGVADAKGTPALNVVPTTGSHATPRATLSQGQLVCVQGIARAGQNPMYYYVVAIPADSVAKCKGNALCKQYGDRPIQWTSPANGDACHVAAPGRYAGNCAQGWVSASALDVFSDGM</sequence>
<feature type="chain" id="PRO_5026844460" evidence="2">
    <location>
        <begin position="36"/>
        <end position="228"/>
    </location>
</feature>
<dbReference type="AlphaFoldDB" id="A0A6N7QC33"/>
<proteinExistence type="predicted"/>
<name>A0A6N7QC33_9XANT</name>
<dbReference type="PROSITE" id="PS51257">
    <property type="entry name" value="PROKAR_LIPOPROTEIN"/>
    <property type="match status" value="1"/>
</dbReference>
<feature type="signal peptide" evidence="2">
    <location>
        <begin position="1"/>
        <end position="35"/>
    </location>
</feature>
<protein>
    <submittedName>
        <fullName evidence="3">Uncharacterized protein</fullName>
    </submittedName>
</protein>
<reference evidence="5 6" key="1">
    <citation type="submission" date="2019-11" db="EMBL/GenBank/DDBJ databases">
        <title>First report of rice panicle blight caused by Xanthomonas sp. in Iran.</title>
        <authorList>
            <person name="Mirghasempour S.A."/>
            <person name="Huang S."/>
            <person name="Brady C.L."/>
            <person name="Studholme D.J."/>
        </authorList>
    </citation>
    <scope>NUCLEOTIDE SEQUENCE [LARGE SCALE GENOMIC DNA]</scope>
    <source>
        <strain evidence="3 6">ASD011</strain>
        <strain evidence="5">SAM114</strain>
    </source>
</reference>
<evidence type="ECO:0000256" key="1">
    <source>
        <dbReference type="SAM" id="MobiDB-lite"/>
    </source>
</evidence>